<keyword evidence="3" id="KW-1185">Reference proteome</keyword>
<feature type="transmembrane region" description="Helical" evidence="1">
    <location>
        <begin position="12"/>
        <end position="36"/>
    </location>
</feature>
<dbReference type="OrthoDB" id="3473138at2"/>
<keyword evidence="1" id="KW-0472">Membrane</keyword>
<keyword evidence="1" id="KW-1133">Transmembrane helix</keyword>
<name>A0A4R6V0V7_9ACTN</name>
<sequence length="177" mass="19260">MVLNRRRARTGTGVPAVHLAGWLFADLLLVLFLISLSAQSVPVPPPPPPPPPPELLSPESCEFTVSVGSGFTVDDDEVVAELERILTDPDDGDFNREDGHGPPSDKCLEHLEERRDIGFVIAFGASDYAQLNQAREFAADATEVAIDGIPQFEKATYRELWTGGSPGTIELSLFFLE</sequence>
<keyword evidence="1" id="KW-0812">Transmembrane</keyword>
<comment type="caution">
    <text evidence="2">The sequence shown here is derived from an EMBL/GenBank/DDBJ whole genome shotgun (WGS) entry which is preliminary data.</text>
</comment>
<proteinExistence type="predicted"/>
<gene>
    <name evidence="2" type="ORF">EV190_11074</name>
</gene>
<reference evidence="2 3" key="1">
    <citation type="submission" date="2019-03" db="EMBL/GenBank/DDBJ databases">
        <title>Genomic Encyclopedia of Type Strains, Phase IV (KMG-IV): sequencing the most valuable type-strain genomes for metagenomic binning, comparative biology and taxonomic classification.</title>
        <authorList>
            <person name="Goeker M."/>
        </authorList>
    </citation>
    <scope>NUCLEOTIDE SEQUENCE [LARGE SCALE GENOMIC DNA]</scope>
    <source>
        <strain evidence="2 3">DSM 46770</strain>
    </source>
</reference>
<dbReference type="Proteomes" id="UP000295281">
    <property type="component" value="Unassembled WGS sequence"/>
</dbReference>
<dbReference type="EMBL" id="SNYN01000010">
    <property type="protein sequence ID" value="TDQ51585.1"/>
    <property type="molecule type" value="Genomic_DNA"/>
</dbReference>
<protein>
    <submittedName>
        <fullName evidence="2">Uncharacterized protein</fullName>
    </submittedName>
</protein>
<dbReference type="AlphaFoldDB" id="A0A4R6V0V7"/>
<organism evidence="2 3">
    <name type="scientific">Actinorugispora endophytica</name>
    <dbReference type="NCBI Taxonomy" id="1605990"/>
    <lineage>
        <taxon>Bacteria</taxon>
        <taxon>Bacillati</taxon>
        <taxon>Actinomycetota</taxon>
        <taxon>Actinomycetes</taxon>
        <taxon>Streptosporangiales</taxon>
        <taxon>Nocardiopsidaceae</taxon>
        <taxon>Actinorugispora</taxon>
    </lineage>
</organism>
<evidence type="ECO:0000313" key="3">
    <source>
        <dbReference type="Proteomes" id="UP000295281"/>
    </source>
</evidence>
<accession>A0A4R6V0V7</accession>
<evidence type="ECO:0000256" key="1">
    <source>
        <dbReference type="SAM" id="Phobius"/>
    </source>
</evidence>
<evidence type="ECO:0000313" key="2">
    <source>
        <dbReference type="EMBL" id="TDQ51585.1"/>
    </source>
</evidence>
<dbReference type="RefSeq" id="WP_133742004.1">
    <property type="nucleotide sequence ID" value="NZ_SNYN01000010.1"/>
</dbReference>